<dbReference type="InterPro" id="IPR039424">
    <property type="entry name" value="SBP_5"/>
</dbReference>
<dbReference type="Proteomes" id="UP000316167">
    <property type="component" value="Unassembled WGS sequence"/>
</dbReference>
<accession>A0A562SHF1</accession>
<evidence type="ECO:0000313" key="3">
    <source>
        <dbReference type="Proteomes" id="UP000316167"/>
    </source>
</evidence>
<dbReference type="InterPro" id="IPR030678">
    <property type="entry name" value="Peptide/Ni-bd"/>
</dbReference>
<reference evidence="2 3" key="1">
    <citation type="journal article" date="2015" name="Stand. Genomic Sci.">
        <title>Genomic Encyclopedia of Bacterial and Archaeal Type Strains, Phase III: the genomes of soil and plant-associated and newly described type strains.</title>
        <authorList>
            <person name="Whitman W.B."/>
            <person name="Woyke T."/>
            <person name="Klenk H.P."/>
            <person name="Zhou Y."/>
            <person name="Lilburn T.G."/>
            <person name="Beck B.J."/>
            <person name="De Vos P."/>
            <person name="Vandamme P."/>
            <person name="Eisen J.A."/>
            <person name="Garrity G."/>
            <person name="Hugenholtz P."/>
            <person name="Kyrpides N.C."/>
        </authorList>
    </citation>
    <scope>NUCLEOTIDE SEQUENCE [LARGE SCALE GENOMIC DNA]</scope>
    <source>
        <strain evidence="2 3">CGMCC 1.7271</strain>
    </source>
</reference>
<dbReference type="GO" id="GO:0030288">
    <property type="term" value="C:outer membrane-bounded periplasmic space"/>
    <property type="evidence" value="ECO:0007669"/>
    <property type="project" value="UniProtKB-ARBA"/>
</dbReference>
<dbReference type="Gene3D" id="3.10.105.10">
    <property type="entry name" value="Dipeptide-binding Protein, Domain 3"/>
    <property type="match status" value="1"/>
</dbReference>
<evidence type="ECO:0000259" key="1">
    <source>
        <dbReference type="Pfam" id="PF00496"/>
    </source>
</evidence>
<sequence>MYKPENIQRLVPQVLMVCFSAMLLLACGKRRQNDAHFFKYNEVSGISSLDPAFAKSQSVIWATHQLYSTLVETDEQLHIVPSVAKSWDISTDRLQITFHLRNDVFFHDNAAFANGKGRRVVAADVVYSFQRLIDKATASPGAWIFNNRIDTLKGFEALDDTTFRINLQKPFVQILGVLSNVYCSIVPKEVVEKYGVDFRRNPCGSGPFQFKAWEEGQALILERNPNYFETDSTGKRLPYVDGVKVSFLDSKASEFMEFRQGNLHFINDIDASFKDEVLSKKGELRDSWKGKVVLNKHPYLNIEYIGILVDSSNSLVNNSPLKLKAIRQAINYGFDRRKMMLYLRNSIGTAAESGFVPTGLPSFDSAVVKGYSYNPQKAKALLKEAGFGNGKQVPEIKLLTIPIYADLGSYIARQLQDIGLNVKVEAVQKSLLLTQTAKSEALFFRGSWIADYPDAENYLSVFYGKNPAPPNYTRYKNPLFDVLYERSTKEPNDSIRYSLYQQMDQLIVQDAPVVPLWYDMVIHLVQPNVKGFRPNALNWLELRRVKIM</sequence>
<name>A0A562SHF1_9BACT</name>
<feature type="domain" description="Solute-binding protein family 5" evidence="1">
    <location>
        <begin position="79"/>
        <end position="467"/>
    </location>
</feature>
<dbReference type="PIRSF" id="PIRSF002741">
    <property type="entry name" value="MppA"/>
    <property type="match status" value="1"/>
</dbReference>
<proteinExistence type="predicted"/>
<dbReference type="PROSITE" id="PS51257">
    <property type="entry name" value="PROKAR_LIPOPROTEIN"/>
    <property type="match status" value="1"/>
</dbReference>
<dbReference type="InterPro" id="IPR000914">
    <property type="entry name" value="SBP_5_dom"/>
</dbReference>
<dbReference type="RefSeq" id="WP_242009572.1">
    <property type="nucleotide sequence ID" value="NZ_VLLE01000005.1"/>
</dbReference>
<dbReference type="PANTHER" id="PTHR30290">
    <property type="entry name" value="PERIPLASMIC BINDING COMPONENT OF ABC TRANSPORTER"/>
    <property type="match status" value="1"/>
</dbReference>
<keyword evidence="3" id="KW-1185">Reference proteome</keyword>
<comment type="caution">
    <text evidence="2">The sequence shown here is derived from an EMBL/GenBank/DDBJ whole genome shotgun (WGS) entry which is preliminary data.</text>
</comment>
<protein>
    <submittedName>
        <fullName evidence="2">Peptide/nickel transport system substrate-binding protein</fullName>
    </submittedName>
</protein>
<dbReference type="Gene3D" id="3.90.76.10">
    <property type="entry name" value="Dipeptide-binding Protein, Domain 1"/>
    <property type="match status" value="1"/>
</dbReference>
<dbReference type="GO" id="GO:0043190">
    <property type="term" value="C:ATP-binding cassette (ABC) transporter complex"/>
    <property type="evidence" value="ECO:0007669"/>
    <property type="project" value="InterPro"/>
</dbReference>
<dbReference type="CDD" id="cd00995">
    <property type="entry name" value="PBP2_NikA_DppA_OppA_like"/>
    <property type="match status" value="1"/>
</dbReference>
<dbReference type="SUPFAM" id="SSF53850">
    <property type="entry name" value="Periplasmic binding protein-like II"/>
    <property type="match status" value="1"/>
</dbReference>
<organism evidence="2 3">
    <name type="scientific">Lacibacter cauensis</name>
    <dbReference type="NCBI Taxonomy" id="510947"/>
    <lineage>
        <taxon>Bacteria</taxon>
        <taxon>Pseudomonadati</taxon>
        <taxon>Bacteroidota</taxon>
        <taxon>Chitinophagia</taxon>
        <taxon>Chitinophagales</taxon>
        <taxon>Chitinophagaceae</taxon>
        <taxon>Lacibacter</taxon>
    </lineage>
</organism>
<gene>
    <name evidence="2" type="ORF">IQ13_3368</name>
</gene>
<evidence type="ECO:0000313" key="2">
    <source>
        <dbReference type="EMBL" id="TWI80689.1"/>
    </source>
</evidence>
<dbReference type="GO" id="GO:0015833">
    <property type="term" value="P:peptide transport"/>
    <property type="evidence" value="ECO:0007669"/>
    <property type="project" value="TreeGrafter"/>
</dbReference>
<dbReference type="Gene3D" id="3.40.190.10">
    <property type="entry name" value="Periplasmic binding protein-like II"/>
    <property type="match status" value="1"/>
</dbReference>
<dbReference type="Pfam" id="PF00496">
    <property type="entry name" value="SBP_bac_5"/>
    <property type="match status" value="1"/>
</dbReference>
<dbReference type="EMBL" id="VLLE01000005">
    <property type="protein sequence ID" value="TWI80689.1"/>
    <property type="molecule type" value="Genomic_DNA"/>
</dbReference>
<dbReference type="GO" id="GO:1904680">
    <property type="term" value="F:peptide transmembrane transporter activity"/>
    <property type="evidence" value="ECO:0007669"/>
    <property type="project" value="TreeGrafter"/>
</dbReference>
<dbReference type="AlphaFoldDB" id="A0A562SHF1"/>